<proteinExistence type="predicted"/>
<dbReference type="Proteomes" id="UP000593577">
    <property type="component" value="Unassembled WGS sequence"/>
</dbReference>
<dbReference type="EMBL" id="JABFAA010000002">
    <property type="protein sequence ID" value="MBA0677403.1"/>
    <property type="molecule type" value="Genomic_DNA"/>
</dbReference>
<keyword evidence="2" id="KW-1185">Reference proteome</keyword>
<comment type="caution">
    <text evidence="1">The sequence shown here is derived from an EMBL/GenBank/DDBJ whole genome shotgun (WGS) entry which is preliminary data.</text>
</comment>
<evidence type="ECO:0000313" key="1">
    <source>
        <dbReference type="EMBL" id="MBA0677403.1"/>
    </source>
</evidence>
<evidence type="ECO:0000313" key="2">
    <source>
        <dbReference type="Proteomes" id="UP000593577"/>
    </source>
</evidence>
<organism evidence="1 2">
    <name type="scientific">Gossypium aridum</name>
    <name type="common">American cotton</name>
    <name type="synonym">Erioxylum aridum</name>
    <dbReference type="NCBI Taxonomy" id="34290"/>
    <lineage>
        <taxon>Eukaryota</taxon>
        <taxon>Viridiplantae</taxon>
        <taxon>Streptophyta</taxon>
        <taxon>Embryophyta</taxon>
        <taxon>Tracheophyta</taxon>
        <taxon>Spermatophyta</taxon>
        <taxon>Magnoliopsida</taxon>
        <taxon>eudicotyledons</taxon>
        <taxon>Gunneridae</taxon>
        <taxon>Pentapetalae</taxon>
        <taxon>rosids</taxon>
        <taxon>malvids</taxon>
        <taxon>Malvales</taxon>
        <taxon>Malvaceae</taxon>
        <taxon>Malvoideae</taxon>
        <taxon>Gossypium</taxon>
    </lineage>
</organism>
<accession>A0A7J8WR33</accession>
<name>A0A7J8WR33_GOSAI</name>
<reference evidence="1 2" key="1">
    <citation type="journal article" date="2019" name="Genome Biol. Evol.">
        <title>Insights into the evolution of the New World diploid cottons (Gossypium, subgenus Houzingenia) based on genome sequencing.</title>
        <authorList>
            <person name="Grover C.E."/>
            <person name="Arick M.A. 2nd"/>
            <person name="Thrash A."/>
            <person name="Conover J.L."/>
            <person name="Sanders W.S."/>
            <person name="Peterson D.G."/>
            <person name="Frelichowski J.E."/>
            <person name="Scheffler J.A."/>
            <person name="Scheffler B.E."/>
            <person name="Wendel J.F."/>
        </authorList>
    </citation>
    <scope>NUCLEOTIDE SEQUENCE [LARGE SCALE GENOMIC DNA]</scope>
    <source>
        <strain evidence="1">185</strain>
        <tissue evidence="1">Leaf</tissue>
    </source>
</reference>
<sequence length="54" mass="6694">MICCTYIFILFIDGRFDNEYFQESEQSSQFRQEYEMRRMKQATMVNFLFLLISM</sequence>
<dbReference type="AlphaFoldDB" id="A0A7J8WR33"/>
<gene>
    <name evidence="1" type="ORF">Goari_018814</name>
</gene>
<protein>
    <submittedName>
        <fullName evidence="1">Uncharacterized protein</fullName>
    </submittedName>
</protein>